<keyword evidence="4" id="KW-1185">Reference proteome</keyword>
<comment type="caution">
    <text evidence="3">The sequence shown here is derived from an EMBL/GenBank/DDBJ whole genome shotgun (WGS) entry which is preliminary data.</text>
</comment>
<gene>
    <name evidence="3" type="ORF">G4Z14_11995</name>
</gene>
<dbReference type="Proteomes" id="UP000477782">
    <property type="component" value="Unassembled WGS sequence"/>
</dbReference>
<protein>
    <submittedName>
        <fullName evidence="3">Alpha/beta fold hydrolase</fullName>
    </submittedName>
</protein>
<reference evidence="3 4" key="1">
    <citation type="submission" date="2020-02" db="EMBL/GenBank/DDBJ databases">
        <authorList>
            <person name="Chen W.-M."/>
        </authorList>
    </citation>
    <scope>NUCLEOTIDE SEQUENCE [LARGE SCALE GENOMIC DNA]</scope>
    <source>
        <strain evidence="3 4">KMS-5</strain>
    </source>
</reference>
<dbReference type="InterPro" id="IPR029058">
    <property type="entry name" value="AB_hydrolase_fold"/>
</dbReference>
<dbReference type="GO" id="GO:0016787">
    <property type="term" value="F:hydrolase activity"/>
    <property type="evidence" value="ECO:0007669"/>
    <property type="project" value="UniProtKB-KW"/>
</dbReference>
<accession>A0A6M0QUB2</accession>
<evidence type="ECO:0000256" key="1">
    <source>
        <dbReference type="ARBA" id="ARBA00022801"/>
    </source>
</evidence>
<organism evidence="3 4">
    <name type="scientific">Tabrizicola oligotrophica</name>
    <dbReference type="NCBI Taxonomy" id="2710650"/>
    <lineage>
        <taxon>Bacteria</taxon>
        <taxon>Pseudomonadati</taxon>
        <taxon>Pseudomonadota</taxon>
        <taxon>Alphaproteobacteria</taxon>
        <taxon>Rhodobacterales</taxon>
        <taxon>Paracoccaceae</taxon>
        <taxon>Tabrizicola</taxon>
    </lineage>
</organism>
<dbReference type="InterPro" id="IPR000073">
    <property type="entry name" value="AB_hydrolase_1"/>
</dbReference>
<dbReference type="PANTHER" id="PTHR46118:SF4">
    <property type="entry name" value="PROTEIN ABHD11"/>
    <property type="match status" value="1"/>
</dbReference>
<evidence type="ECO:0000313" key="4">
    <source>
        <dbReference type="Proteomes" id="UP000477782"/>
    </source>
</evidence>
<sequence>MLATILHRAETPSDAPPLVIAHGLYGSGRNWGVIARRLADIRDVIVVDMRNHGNSPWADSQSYPEMAADLAKVIAGLGGPVDLLGHSMGGKTSMQLALTEGHLLRRLVVADIAPVAYAHDQSRHAQAMRALDLAGVTTRGEADRRFSDLVEDPGLRAFFLQSLDLKAEGGPRWRLNLDVLEAEMDKIVGWPGTPGVFDKPALFLTGAESHYVLPEHRDAIRAQFPKARFAKLPGAGHWLHADRPREFEAAVRVFLTA</sequence>
<feature type="domain" description="AB hydrolase-1" evidence="2">
    <location>
        <begin position="16"/>
        <end position="244"/>
    </location>
</feature>
<keyword evidence="1 3" id="KW-0378">Hydrolase</keyword>
<dbReference type="Pfam" id="PF00561">
    <property type="entry name" value="Abhydrolase_1"/>
    <property type="match status" value="1"/>
</dbReference>
<dbReference type="EMBL" id="JAAIVJ010000006">
    <property type="protein sequence ID" value="NEY91019.1"/>
    <property type="molecule type" value="Genomic_DNA"/>
</dbReference>
<dbReference type="Gene3D" id="3.40.50.1820">
    <property type="entry name" value="alpha/beta hydrolase"/>
    <property type="match status" value="1"/>
</dbReference>
<dbReference type="SUPFAM" id="SSF53474">
    <property type="entry name" value="alpha/beta-Hydrolases"/>
    <property type="match status" value="1"/>
</dbReference>
<name>A0A6M0QUB2_9RHOB</name>
<proteinExistence type="predicted"/>
<dbReference type="PANTHER" id="PTHR46118">
    <property type="entry name" value="PROTEIN ABHD11"/>
    <property type="match status" value="1"/>
</dbReference>
<evidence type="ECO:0000313" key="3">
    <source>
        <dbReference type="EMBL" id="NEY91019.1"/>
    </source>
</evidence>
<dbReference type="AlphaFoldDB" id="A0A6M0QUB2"/>
<evidence type="ECO:0000259" key="2">
    <source>
        <dbReference type="Pfam" id="PF00561"/>
    </source>
</evidence>
<dbReference type="RefSeq" id="WP_164626020.1">
    <property type="nucleotide sequence ID" value="NZ_JAAIVJ010000006.1"/>
</dbReference>